<proteinExistence type="predicted"/>
<accession>A0A838L819</accession>
<feature type="transmembrane region" description="Helical" evidence="1">
    <location>
        <begin position="25"/>
        <end position="44"/>
    </location>
</feature>
<gene>
    <name evidence="2" type="ORF">HZF05_13840</name>
</gene>
<keyword evidence="1" id="KW-0472">Membrane</keyword>
<evidence type="ECO:0000313" key="3">
    <source>
        <dbReference type="Proteomes" id="UP000570166"/>
    </source>
</evidence>
<keyword evidence="1" id="KW-1133">Transmembrane helix</keyword>
<protein>
    <recommendedName>
        <fullName evidence="4">PH domain-containing protein</fullName>
    </recommendedName>
</protein>
<organism evidence="2 3">
    <name type="scientific">Sphingomonas chungangi</name>
    <dbReference type="NCBI Taxonomy" id="2683589"/>
    <lineage>
        <taxon>Bacteria</taxon>
        <taxon>Pseudomonadati</taxon>
        <taxon>Pseudomonadota</taxon>
        <taxon>Alphaproteobacteria</taxon>
        <taxon>Sphingomonadales</taxon>
        <taxon>Sphingomonadaceae</taxon>
        <taxon>Sphingomonas</taxon>
    </lineage>
</organism>
<feature type="transmembrane region" description="Helical" evidence="1">
    <location>
        <begin position="56"/>
        <end position="76"/>
    </location>
</feature>
<evidence type="ECO:0008006" key="4">
    <source>
        <dbReference type="Google" id="ProtNLM"/>
    </source>
</evidence>
<keyword evidence="3" id="KW-1185">Reference proteome</keyword>
<dbReference type="EMBL" id="JACEIB010000023">
    <property type="protein sequence ID" value="MBA2935167.1"/>
    <property type="molecule type" value="Genomic_DNA"/>
</dbReference>
<name>A0A838L819_9SPHN</name>
<comment type="caution">
    <text evidence="2">The sequence shown here is derived from an EMBL/GenBank/DDBJ whole genome shotgun (WGS) entry which is preliminary data.</text>
</comment>
<evidence type="ECO:0000256" key="1">
    <source>
        <dbReference type="SAM" id="Phobius"/>
    </source>
</evidence>
<feature type="transmembrane region" description="Helical" evidence="1">
    <location>
        <begin position="82"/>
        <end position="103"/>
    </location>
</feature>
<reference evidence="2 3" key="1">
    <citation type="submission" date="2020-07" db="EMBL/GenBank/DDBJ databases">
        <authorList>
            <person name="Sun Q."/>
        </authorList>
    </citation>
    <scope>NUCLEOTIDE SEQUENCE [LARGE SCALE GENOMIC DNA]</scope>
    <source>
        <strain evidence="2 3">CGMCC 1.13654</strain>
    </source>
</reference>
<feature type="transmembrane region" description="Helical" evidence="1">
    <location>
        <begin position="197"/>
        <end position="217"/>
    </location>
</feature>
<evidence type="ECO:0000313" key="2">
    <source>
        <dbReference type="EMBL" id="MBA2935167.1"/>
    </source>
</evidence>
<keyword evidence="1" id="KW-0812">Transmembrane</keyword>
<feature type="transmembrane region" description="Helical" evidence="1">
    <location>
        <begin position="169"/>
        <end position="191"/>
    </location>
</feature>
<dbReference type="Proteomes" id="UP000570166">
    <property type="component" value="Unassembled WGS sequence"/>
</dbReference>
<dbReference type="AlphaFoldDB" id="A0A838L819"/>
<sequence length="320" mass="35203">MLIAPYVVVVLGRFAIRTPLASAHSLVAILLFLWVMSEAMLMALMFRSTKRPGPDAVIGAFAGAIFTVWLCAPPAAANALKAMPFVAIGLSAVVACHVGWAALRARRILAGSEENLRERWISAISELLPPQLVRLAAAELSVIHMALFRWRGPADVPKGSRGFAYHKHLIPMSVTLLILSTIEIAVYHLLLGHWSRIGTIIMFILSDVGFIYLVGLIKSFRFKPILLTPNGIRVRAGFLIDELIPYEAIKEIGTNFGGDEIRDKATLNAALLAWPNVLLRLASPVGRKSVLKGKRSFTAVAFRLDDPEPFIQILRWRLAT</sequence>